<reference evidence="1" key="1">
    <citation type="submission" date="2019-10" db="EMBL/GenBank/DDBJ databases">
        <title>Conservation and host-specific expression of non-tandemly repeated heterogenous ribosome RNA gene in arbuscular mycorrhizal fungi.</title>
        <authorList>
            <person name="Maeda T."/>
            <person name="Kobayashi Y."/>
            <person name="Nakagawa T."/>
            <person name="Ezawa T."/>
            <person name="Yamaguchi K."/>
            <person name="Bino T."/>
            <person name="Nishimoto Y."/>
            <person name="Shigenobu S."/>
            <person name="Kawaguchi M."/>
        </authorList>
    </citation>
    <scope>NUCLEOTIDE SEQUENCE</scope>
    <source>
        <strain evidence="1">HR1</strain>
    </source>
</reference>
<gene>
    <name evidence="1" type="ORF">RCL2_000345100</name>
</gene>
<accession>A0A8H3KYH3</accession>
<dbReference type="Proteomes" id="UP000615446">
    <property type="component" value="Unassembled WGS sequence"/>
</dbReference>
<protein>
    <submittedName>
        <fullName evidence="1">Uncharacterized protein</fullName>
    </submittedName>
</protein>
<organism evidence="1 2">
    <name type="scientific">Rhizophagus clarus</name>
    <dbReference type="NCBI Taxonomy" id="94130"/>
    <lineage>
        <taxon>Eukaryota</taxon>
        <taxon>Fungi</taxon>
        <taxon>Fungi incertae sedis</taxon>
        <taxon>Mucoromycota</taxon>
        <taxon>Glomeromycotina</taxon>
        <taxon>Glomeromycetes</taxon>
        <taxon>Glomerales</taxon>
        <taxon>Glomeraceae</taxon>
        <taxon>Rhizophagus</taxon>
    </lineage>
</organism>
<sequence>MTLRKIVETGLNEQPMASSALDTFENTKQWENVLAELDYAFTVERTLNHINEEGESSTEVILRKGEKFSYAESSSEADSSDDYIEESKRNKNNPISKQYVREENNWSEKKKLFEEIERILQSRNKLVLEESILKKLEEARFLFFMRHALLAFVAMFKYLTPKVLDRDMEERSYIVECLSPILGAFQNAFPDVKYE</sequence>
<comment type="caution">
    <text evidence="1">The sequence shown here is derived from an EMBL/GenBank/DDBJ whole genome shotgun (WGS) entry which is preliminary data.</text>
</comment>
<proteinExistence type="predicted"/>
<dbReference type="EMBL" id="BLAL01000018">
    <property type="protein sequence ID" value="GES76049.1"/>
    <property type="molecule type" value="Genomic_DNA"/>
</dbReference>
<name>A0A8H3KYH3_9GLOM</name>
<evidence type="ECO:0000313" key="2">
    <source>
        <dbReference type="Proteomes" id="UP000615446"/>
    </source>
</evidence>
<dbReference type="AlphaFoldDB" id="A0A8H3KYH3"/>
<dbReference type="OrthoDB" id="2404656at2759"/>
<evidence type="ECO:0000313" key="1">
    <source>
        <dbReference type="EMBL" id="GES76049.1"/>
    </source>
</evidence>